<feature type="compositionally biased region" description="Acidic residues" evidence="2">
    <location>
        <begin position="111"/>
        <end position="125"/>
    </location>
</feature>
<reference evidence="4 5" key="1">
    <citation type="submission" date="2017-06" db="EMBL/GenBank/DDBJ databases">
        <title>Comparative genomic analysis of Ambrosia Fusariam Clade fungi.</title>
        <authorList>
            <person name="Stajich J.E."/>
            <person name="Carrillo J."/>
            <person name="Kijimoto T."/>
            <person name="Eskalen A."/>
            <person name="O'Donnell K."/>
            <person name="Kasson M."/>
        </authorList>
    </citation>
    <scope>NUCLEOTIDE SEQUENCE [LARGE SCALE GENOMIC DNA]</scope>
    <source>
        <strain evidence="4 5">NRRL62606</strain>
    </source>
</reference>
<feature type="region of interest" description="Disordered" evidence="2">
    <location>
        <begin position="69"/>
        <end position="125"/>
    </location>
</feature>
<comment type="caution">
    <text evidence="4">The sequence shown here is derived from an EMBL/GenBank/DDBJ whole genome shotgun (WGS) entry which is preliminary data.</text>
</comment>
<proteinExistence type="predicted"/>
<name>A0A428RGH3_9HYPO</name>
<feature type="compositionally biased region" description="Basic residues" evidence="2">
    <location>
        <begin position="1"/>
        <end position="13"/>
    </location>
</feature>
<dbReference type="CDD" id="cd00067">
    <property type="entry name" value="GAL4"/>
    <property type="match status" value="1"/>
</dbReference>
<gene>
    <name evidence="4" type="ORF">CEP51_009786</name>
</gene>
<evidence type="ECO:0008006" key="6">
    <source>
        <dbReference type="Google" id="ProtNLM"/>
    </source>
</evidence>
<organism evidence="4 5">
    <name type="scientific">Fusarium floridanum</name>
    <dbReference type="NCBI Taxonomy" id="1325733"/>
    <lineage>
        <taxon>Eukaryota</taxon>
        <taxon>Fungi</taxon>
        <taxon>Dikarya</taxon>
        <taxon>Ascomycota</taxon>
        <taxon>Pezizomycotina</taxon>
        <taxon>Sordariomycetes</taxon>
        <taxon>Hypocreomycetidae</taxon>
        <taxon>Hypocreales</taxon>
        <taxon>Nectriaceae</taxon>
        <taxon>Fusarium</taxon>
        <taxon>Fusarium solani species complex</taxon>
    </lineage>
</organism>
<dbReference type="GO" id="GO:0000981">
    <property type="term" value="F:DNA-binding transcription factor activity, RNA polymerase II-specific"/>
    <property type="evidence" value="ECO:0007669"/>
    <property type="project" value="InterPro"/>
</dbReference>
<evidence type="ECO:0000313" key="4">
    <source>
        <dbReference type="EMBL" id="RSL76628.1"/>
    </source>
</evidence>
<keyword evidence="5" id="KW-1185">Reference proteome</keyword>
<feature type="region of interest" description="Disordered" evidence="2">
    <location>
        <begin position="1"/>
        <end position="30"/>
    </location>
</feature>
<dbReference type="AlphaFoldDB" id="A0A428RGH3"/>
<evidence type="ECO:0000256" key="1">
    <source>
        <dbReference type="ARBA" id="ARBA00023242"/>
    </source>
</evidence>
<accession>A0A428RGH3</accession>
<dbReference type="EMBL" id="NKCL01000286">
    <property type="protein sequence ID" value="RSL76628.1"/>
    <property type="molecule type" value="Genomic_DNA"/>
</dbReference>
<dbReference type="GO" id="GO:0008270">
    <property type="term" value="F:zinc ion binding"/>
    <property type="evidence" value="ECO:0007669"/>
    <property type="project" value="InterPro"/>
</dbReference>
<keyword evidence="3" id="KW-1133">Transmembrane helix</keyword>
<sequence>MSPHPPRKFRRIALKSPAEVSHYKRLSRPPRKLAAAKCDNCRKGKSKCVPQGHGCQRCLHKGLYCPGLTKPKRTKPGPSVSVEPSPSSTITTPLVIDKSSEAPVSAPSELSAEDVTFDSQSGEDDGSTLFTKTTLEAMETFQRDIYGLLQTIGPFKTISQYPQRTSTGVEESDALDELQGLDIALGLLDELVKGGEPNPQAEREASNPPAELCRCCQSSRSTMPPEPWKIGLVAYLEKLSPSESGSVACPCCSHTFGSQPDLVDIRSHLRDCLDAQRRTHPWRNPDRHLDRHLDRQNRDYELSKMISDFREHCENFLATHEQLQIVAQAQLPSAAQVQLPSATVFLTQLRVFCDGRLTCIGPKCQGVQFFDASWDDLVSHYEDYHAYHLLQDQDVIDLVDVRRHLGYHQRDIERLFDKARVRRDEWEFMDSHSRVMEELRCAYCLKCECSAHRRLPRSPQFDVLKDLNNAFRSRYQQFHRLAAESPSADLTSFLGEIREKCPTPKELRQLGTRIFKQVVQGTPPNTLLEIFAFISLSQAMTTVMRSRDIQIDSDPGTIDYLAWRTCIEDESSRRLYDEILITWFHPCWREELQSGGSPQTPLSVQEAMKRLVMQLMKAKETNEAFNFSAFLRLEPFPRKHANQGWTRTWWDENCKPAPSPVDTPRNEEENDDPGGTDTRTLTDTVIFITASLFMIFIAALGVALLYLSNPEQRCYILSAAREEHVASVYDVMLATEMLKDRILNRLRQDSRLPALEDIVTAAEEALDGGYVWSVSDLHVQLEQAVQNHVEEPGLHSLLYTEIRRLCKEALNWVEPICERHRGGCMFVPVVVMSDTINE</sequence>
<dbReference type="InterPro" id="IPR001138">
    <property type="entry name" value="Zn2Cys6_DnaBD"/>
</dbReference>
<dbReference type="Proteomes" id="UP000287972">
    <property type="component" value="Unassembled WGS sequence"/>
</dbReference>
<feature type="compositionally biased region" description="Low complexity" evidence="2">
    <location>
        <begin position="76"/>
        <end position="95"/>
    </location>
</feature>
<feature type="transmembrane region" description="Helical" evidence="3">
    <location>
        <begin position="685"/>
        <end position="707"/>
    </location>
</feature>
<feature type="region of interest" description="Disordered" evidence="2">
    <location>
        <begin position="652"/>
        <end position="678"/>
    </location>
</feature>
<keyword evidence="3" id="KW-0472">Membrane</keyword>
<evidence type="ECO:0000256" key="2">
    <source>
        <dbReference type="SAM" id="MobiDB-lite"/>
    </source>
</evidence>
<evidence type="ECO:0000313" key="5">
    <source>
        <dbReference type="Proteomes" id="UP000287972"/>
    </source>
</evidence>
<protein>
    <recommendedName>
        <fullName evidence="6">Zn(2)-C6 fungal-type domain-containing protein</fullName>
    </recommendedName>
</protein>
<keyword evidence="3" id="KW-0812">Transmembrane</keyword>
<keyword evidence="1" id="KW-0539">Nucleus</keyword>
<evidence type="ECO:0000256" key="3">
    <source>
        <dbReference type="SAM" id="Phobius"/>
    </source>
</evidence>